<gene>
    <name evidence="2" type="ORF">ACFPET_11690</name>
</gene>
<reference evidence="3" key="1">
    <citation type="journal article" date="2019" name="Int. J. Syst. Evol. Microbiol.">
        <title>The Global Catalogue of Microorganisms (GCM) 10K type strain sequencing project: providing services to taxonomists for standard genome sequencing and annotation.</title>
        <authorList>
            <consortium name="The Broad Institute Genomics Platform"/>
            <consortium name="The Broad Institute Genome Sequencing Center for Infectious Disease"/>
            <person name="Wu L."/>
            <person name="Ma J."/>
        </authorList>
    </citation>
    <scope>NUCLEOTIDE SEQUENCE [LARGE SCALE GENOMIC DNA]</scope>
    <source>
        <strain evidence="3">IBRC-M 10908</strain>
    </source>
</reference>
<dbReference type="EMBL" id="JBHSDK010000015">
    <property type="protein sequence ID" value="MFC4335864.1"/>
    <property type="molecule type" value="Genomic_DNA"/>
</dbReference>
<feature type="region of interest" description="Disordered" evidence="1">
    <location>
        <begin position="99"/>
        <end position="128"/>
    </location>
</feature>
<evidence type="ECO:0000256" key="1">
    <source>
        <dbReference type="SAM" id="MobiDB-lite"/>
    </source>
</evidence>
<dbReference type="Proteomes" id="UP001595823">
    <property type="component" value="Unassembled WGS sequence"/>
</dbReference>
<organism evidence="2 3">
    <name type="scientific">Salininema proteolyticum</name>
    <dbReference type="NCBI Taxonomy" id="1607685"/>
    <lineage>
        <taxon>Bacteria</taxon>
        <taxon>Bacillati</taxon>
        <taxon>Actinomycetota</taxon>
        <taxon>Actinomycetes</taxon>
        <taxon>Glycomycetales</taxon>
        <taxon>Glycomycetaceae</taxon>
        <taxon>Salininema</taxon>
    </lineage>
</organism>
<feature type="compositionally biased region" description="Basic and acidic residues" evidence="1">
    <location>
        <begin position="101"/>
        <end position="117"/>
    </location>
</feature>
<proteinExistence type="predicted"/>
<evidence type="ECO:0000313" key="2">
    <source>
        <dbReference type="EMBL" id="MFC4335864.1"/>
    </source>
</evidence>
<evidence type="ECO:0000313" key="3">
    <source>
        <dbReference type="Proteomes" id="UP001595823"/>
    </source>
</evidence>
<keyword evidence="3" id="KW-1185">Reference proteome</keyword>
<protein>
    <submittedName>
        <fullName evidence="2">Lytic transglycosylase domain-containing protein</fullName>
    </submittedName>
</protein>
<dbReference type="InterPro" id="IPR023346">
    <property type="entry name" value="Lysozyme-like_dom_sf"/>
</dbReference>
<sequence length="230" mass="25026">MIPLLTKYGARLAALAVVVIAAVIVVRLDGQDINEGDSQHPSQAAIEQQKRAEEAYGALRINHANYIAETAESDASTKAAALATYAKDKSEEFQGYQVQVEEEKKAEEERKAEEEANKNPTNVDIPGSCEEFSGNRATGCAIMLDQGFPIEEFGCLEALWTRESGWSETAANGSGAYGIPQALPGSKMSSEGSDWESNPVTQIRWGLGYIKGRYGTPCEAWNHSENVGWY</sequence>
<comment type="caution">
    <text evidence="2">The sequence shown here is derived from an EMBL/GenBank/DDBJ whole genome shotgun (WGS) entry which is preliminary data.</text>
</comment>
<dbReference type="RefSeq" id="WP_380621143.1">
    <property type="nucleotide sequence ID" value="NZ_JBHSDK010000015.1"/>
</dbReference>
<name>A0ABV8TYH3_9ACTN</name>
<dbReference type="SUPFAM" id="SSF53955">
    <property type="entry name" value="Lysozyme-like"/>
    <property type="match status" value="1"/>
</dbReference>
<accession>A0ABV8TYH3</accession>